<proteinExistence type="predicted"/>
<protein>
    <recommendedName>
        <fullName evidence="4">Secreted protein</fullName>
    </recommendedName>
</protein>
<dbReference type="EMBL" id="JAHRIQ010047052">
    <property type="protein sequence ID" value="MEQ2236187.1"/>
    <property type="molecule type" value="Genomic_DNA"/>
</dbReference>
<keyword evidence="3" id="KW-1185">Reference proteome</keyword>
<comment type="caution">
    <text evidence="2">The sequence shown here is derived from an EMBL/GenBank/DDBJ whole genome shotgun (WGS) entry which is preliminary data.</text>
</comment>
<evidence type="ECO:0000256" key="1">
    <source>
        <dbReference type="SAM" id="SignalP"/>
    </source>
</evidence>
<feature type="chain" id="PRO_5046395969" description="Secreted protein" evidence="1">
    <location>
        <begin position="19"/>
        <end position="141"/>
    </location>
</feature>
<keyword evidence="1" id="KW-0732">Signal</keyword>
<dbReference type="Proteomes" id="UP001482620">
    <property type="component" value="Unassembled WGS sequence"/>
</dbReference>
<dbReference type="PROSITE" id="PS51257">
    <property type="entry name" value="PROKAR_LIPOPROTEIN"/>
    <property type="match status" value="1"/>
</dbReference>
<feature type="signal peptide" evidence="1">
    <location>
        <begin position="1"/>
        <end position="18"/>
    </location>
</feature>
<reference evidence="2 3" key="1">
    <citation type="submission" date="2021-06" db="EMBL/GenBank/DDBJ databases">
        <authorList>
            <person name="Palmer J.M."/>
        </authorList>
    </citation>
    <scope>NUCLEOTIDE SEQUENCE [LARGE SCALE GENOMIC DNA]</scope>
    <source>
        <strain evidence="3">if_2019</strain>
        <tissue evidence="2">Muscle</tissue>
    </source>
</reference>
<sequence>MSRDITSFFSTIFLFAACQFNFNILCSQHSGSSPFLLVLSFVETLKLQTQQGLCFQLPQERLHSEITFSVFTLLFISSHYSKIIFLKENSLYLRSLILLPVSVANGFLQTPRVSLNTAALSSKDNTAMPPCANTLTETRLT</sequence>
<accession>A0ABV0TV30</accession>
<name>A0ABV0TV30_9TELE</name>
<organism evidence="2 3">
    <name type="scientific">Ilyodon furcidens</name>
    <name type="common">goldbreast splitfin</name>
    <dbReference type="NCBI Taxonomy" id="33524"/>
    <lineage>
        <taxon>Eukaryota</taxon>
        <taxon>Metazoa</taxon>
        <taxon>Chordata</taxon>
        <taxon>Craniata</taxon>
        <taxon>Vertebrata</taxon>
        <taxon>Euteleostomi</taxon>
        <taxon>Actinopterygii</taxon>
        <taxon>Neopterygii</taxon>
        <taxon>Teleostei</taxon>
        <taxon>Neoteleostei</taxon>
        <taxon>Acanthomorphata</taxon>
        <taxon>Ovalentaria</taxon>
        <taxon>Atherinomorphae</taxon>
        <taxon>Cyprinodontiformes</taxon>
        <taxon>Goodeidae</taxon>
        <taxon>Ilyodon</taxon>
    </lineage>
</organism>
<evidence type="ECO:0000313" key="2">
    <source>
        <dbReference type="EMBL" id="MEQ2236187.1"/>
    </source>
</evidence>
<evidence type="ECO:0000313" key="3">
    <source>
        <dbReference type="Proteomes" id="UP001482620"/>
    </source>
</evidence>
<gene>
    <name evidence="2" type="ORF">ILYODFUR_009977</name>
</gene>
<evidence type="ECO:0008006" key="4">
    <source>
        <dbReference type="Google" id="ProtNLM"/>
    </source>
</evidence>